<dbReference type="GO" id="GO:0020037">
    <property type="term" value="F:heme binding"/>
    <property type="evidence" value="ECO:0007669"/>
    <property type="project" value="InterPro"/>
</dbReference>
<dbReference type="AlphaFoldDB" id="A0AAN7IM76"/>
<evidence type="ECO:0000256" key="7">
    <source>
        <dbReference type="ARBA" id="ARBA00023033"/>
    </source>
</evidence>
<accession>A0AAN7IM76</accession>
<reference evidence="9 10" key="1">
    <citation type="journal article" date="2023" name="G3 (Bethesda)">
        <title>A haplotype-resolved chromosome-scale genome for Quercus rubra L. provides insights into the genetics of adaptive traits for red oak species.</title>
        <authorList>
            <person name="Kapoor B."/>
            <person name="Jenkins J."/>
            <person name="Schmutz J."/>
            <person name="Zhebentyayeva T."/>
            <person name="Kuelheim C."/>
            <person name="Coggeshall M."/>
            <person name="Heim C."/>
            <person name="Lasky J.R."/>
            <person name="Leites L."/>
            <person name="Islam-Faridi N."/>
            <person name="Romero-Severson J."/>
            <person name="DeLeo V.L."/>
            <person name="Lucas S.M."/>
            <person name="Lazic D."/>
            <person name="Gailing O."/>
            <person name="Carlson J."/>
            <person name="Staton M."/>
        </authorList>
    </citation>
    <scope>NUCLEOTIDE SEQUENCE [LARGE SCALE GENOMIC DNA]</scope>
    <source>
        <strain evidence="9">Pseudo-F2</strain>
    </source>
</reference>
<protein>
    <recommendedName>
        <fullName evidence="11">Cytochrome P450</fullName>
    </recommendedName>
</protein>
<keyword evidence="8" id="KW-1133">Transmembrane helix</keyword>
<keyword evidence="8" id="KW-0472">Membrane</keyword>
<keyword evidence="6" id="KW-0408">Iron</keyword>
<dbReference type="GO" id="GO:0016705">
    <property type="term" value="F:oxidoreductase activity, acting on paired donors, with incorporation or reduction of molecular oxygen"/>
    <property type="evidence" value="ECO:0007669"/>
    <property type="project" value="InterPro"/>
</dbReference>
<evidence type="ECO:0000256" key="2">
    <source>
        <dbReference type="ARBA" id="ARBA00010617"/>
    </source>
</evidence>
<organism evidence="9 10">
    <name type="scientific">Quercus rubra</name>
    <name type="common">Northern red oak</name>
    <name type="synonym">Quercus borealis</name>
    <dbReference type="NCBI Taxonomy" id="3512"/>
    <lineage>
        <taxon>Eukaryota</taxon>
        <taxon>Viridiplantae</taxon>
        <taxon>Streptophyta</taxon>
        <taxon>Embryophyta</taxon>
        <taxon>Tracheophyta</taxon>
        <taxon>Spermatophyta</taxon>
        <taxon>Magnoliopsida</taxon>
        <taxon>eudicotyledons</taxon>
        <taxon>Gunneridae</taxon>
        <taxon>Pentapetalae</taxon>
        <taxon>rosids</taxon>
        <taxon>fabids</taxon>
        <taxon>Fagales</taxon>
        <taxon>Fagaceae</taxon>
        <taxon>Quercus</taxon>
    </lineage>
</organism>
<comment type="similarity">
    <text evidence="2">Belongs to the cytochrome P450 family.</text>
</comment>
<keyword evidence="5" id="KW-0560">Oxidoreductase</keyword>
<keyword evidence="10" id="KW-1185">Reference proteome</keyword>
<gene>
    <name evidence="9" type="ORF">RGQ29_028561</name>
</gene>
<evidence type="ECO:0000256" key="5">
    <source>
        <dbReference type="ARBA" id="ARBA00023002"/>
    </source>
</evidence>
<dbReference type="InterPro" id="IPR001128">
    <property type="entry name" value="Cyt_P450"/>
</dbReference>
<dbReference type="InterPro" id="IPR036396">
    <property type="entry name" value="Cyt_P450_sf"/>
</dbReference>
<evidence type="ECO:0000313" key="9">
    <source>
        <dbReference type="EMBL" id="KAK4578511.1"/>
    </source>
</evidence>
<evidence type="ECO:0000256" key="1">
    <source>
        <dbReference type="ARBA" id="ARBA00001971"/>
    </source>
</evidence>
<keyword evidence="3" id="KW-0349">Heme</keyword>
<dbReference type="Pfam" id="PF00067">
    <property type="entry name" value="p450"/>
    <property type="match status" value="1"/>
</dbReference>
<dbReference type="SUPFAM" id="SSF48264">
    <property type="entry name" value="Cytochrome P450"/>
    <property type="match status" value="1"/>
</dbReference>
<keyword evidence="4" id="KW-0479">Metal-binding</keyword>
<proteinExistence type="inferred from homology"/>
<keyword evidence="7" id="KW-0503">Monooxygenase</keyword>
<feature type="transmembrane region" description="Helical" evidence="8">
    <location>
        <begin position="20"/>
        <end position="37"/>
    </location>
</feature>
<dbReference type="GO" id="GO:0004497">
    <property type="term" value="F:monooxygenase activity"/>
    <property type="evidence" value="ECO:0007669"/>
    <property type="project" value="UniProtKB-KW"/>
</dbReference>
<dbReference type="EMBL" id="JAXUIC010000008">
    <property type="protein sequence ID" value="KAK4578511.1"/>
    <property type="molecule type" value="Genomic_DNA"/>
</dbReference>
<name>A0AAN7IM76_QUERU</name>
<evidence type="ECO:0000313" key="10">
    <source>
        <dbReference type="Proteomes" id="UP001324115"/>
    </source>
</evidence>
<sequence length="435" mass="49602">MDNPYLLSNTVCRDFLSDPMSIVLAIILPLLLIFIFSRKLQQKHGKKYHPIGGTIFNQLLNFNRLQHYMTDLAGSIRPTGCSALLGMRSIQLTKQMLSIYLKQISTIMASILKDLLGDGIFTVDGGKWRQQRKVSSYEFSTKILRNYSSIIFQKNVAKLAHILYEVAKSNQIMDIQVSMLGYSDSIFKVAFGVELDSMCASSEECNNFGKAFDDSSALILWRYVDIFWQMKRFLNIGSEAALKKNIEVVDNFVYKLIHIKVQRMHDSENDSAMKKEDILSSLQDKVAQEVKEATKMSEIDNFAEFAASMNEETLGKMQNLHAAITETIRLYPPLPVDAKICFSDDTLPDGFSVRKGDMVAHQPYAMGRMRFIWGNDAEEFKPERWLDEDGLFRQESPFKFTAFQGGPRICLGICLSADEDLLRSPVRLLRVQIKR</sequence>
<dbReference type="PANTHER" id="PTHR24296">
    <property type="entry name" value="CYTOCHROME P450"/>
    <property type="match status" value="1"/>
</dbReference>
<comment type="cofactor">
    <cofactor evidence="1">
        <name>heme</name>
        <dbReference type="ChEBI" id="CHEBI:30413"/>
    </cofactor>
</comment>
<comment type="caution">
    <text evidence="9">The sequence shown here is derived from an EMBL/GenBank/DDBJ whole genome shotgun (WGS) entry which is preliminary data.</text>
</comment>
<evidence type="ECO:0000256" key="8">
    <source>
        <dbReference type="SAM" id="Phobius"/>
    </source>
</evidence>
<evidence type="ECO:0000256" key="4">
    <source>
        <dbReference type="ARBA" id="ARBA00022723"/>
    </source>
</evidence>
<dbReference type="GO" id="GO:0005506">
    <property type="term" value="F:iron ion binding"/>
    <property type="evidence" value="ECO:0007669"/>
    <property type="project" value="InterPro"/>
</dbReference>
<dbReference type="Gene3D" id="1.10.630.10">
    <property type="entry name" value="Cytochrome P450"/>
    <property type="match status" value="2"/>
</dbReference>
<keyword evidence="8" id="KW-0812">Transmembrane</keyword>
<dbReference type="Proteomes" id="UP001324115">
    <property type="component" value="Unassembled WGS sequence"/>
</dbReference>
<evidence type="ECO:0000256" key="3">
    <source>
        <dbReference type="ARBA" id="ARBA00022617"/>
    </source>
</evidence>
<evidence type="ECO:0008006" key="11">
    <source>
        <dbReference type="Google" id="ProtNLM"/>
    </source>
</evidence>
<evidence type="ECO:0000256" key="6">
    <source>
        <dbReference type="ARBA" id="ARBA00023004"/>
    </source>
</evidence>